<dbReference type="GO" id="GO:0019164">
    <property type="term" value="F:pyruvate synthase activity"/>
    <property type="evidence" value="ECO:0007669"/>
    <property type="project" value="UniProtKB-EC"/>
</dbReference>
<evidence type="ECO:0000256" key="1">
    <source>
        <dbReference type="ARBA" id="ARBA00023002"/>
    </source>
</evidence>
<gene>
    <name evidence="3" type="ORF">ENF18_07845</name>
</gene>
<dbReference type="Pfam" id="PF02775">
    <property type="entry name" value="TPP_enzyme_C"/>
    <property type="match status" value="1"/>
</dbReference>
<dbReference type="EC" id="1.2.7.1" evidence="3"/>
<dbReference type="PANTHER" id="PTHR42897">
    <property type="entry name" value="PYRUVATE SYNTHASE SUBUNIT PORB"/>
    <property type="match status" value="1"/>
</dbReference>
<proteinExistence type="predicted"/>
<dbReference type="Proteomes" id="UP000885847">
    <property type="component" value="Unassembled WGS sequence"/>
</dbReference>
<reference evidence="3" key="1">
    <citation type="journal article" date="2020" name="mSystems">
        <title>Genome- and Community-Level Interaction Insights into Carbon Utilization and Element Cycling Functions of Hydrothermarchaeota in Hydrothermal Sediment.</title>
        <authorList>
            <person name="Zhou Z."/>
            <person name="Liu Y."/>
            <person name="Xu W."/>
            <person name="Pan J."/>
            <person name="Luo Z.H."/>
            <person name="Li M."/>
        </authorList>
    </citation>
    <scope>NUCLEOTIDE SEQUENCE [LARGE SCALE GENOMIC DNA]</scope>
    <source>
        <strain evidence="3">HyVt-102</strain>
    </source>
</reference>
<comment type="caution">
    <text evidence="3">The sequence shown here is derived from an EMBL/GenBank/DDBJ whole genome shotgun (WGS) entry which is preliminary data.</text>
</comment>
<name>A0A7C0ZLV3_UNCW3</name>
<dbReference type="InterPro" id="IPR051479">
    <property type="entry name" value="PorB-like"/>
</dbReference>
<keyword evidence="1 3" id="KW-0560">Oxidoreductase</keyword>
<dbReference type="CDD" id="cd03376">
    <property type="entry name" value="TPP_PFOR_porB_like"/>
    <property type="match status" value="1"/>
</dbReference>
<dbReference type="InterPro" id="IPR011766">
    <property type="entry name" value="TPP_enzyme_TPP-bd"/>
</dbReference>
<dbReference type="PANTHER" id="PTHR42897:SF2">
    <property type="entry name" value="PYRUVATE SYNTHASE SUBUNIT PORB"/>
    <property type="match status" value="1"/>
</dbReference>
<sequence>MGVIDIKKIAKTEQLFAPGHRACAGCGATIIIRQVLSVAGKDTVVGFATGCMEVVSTIFPYTAWEIPFLHVAFENVAAAISGVETAYRALKKKGKIKKKINFIAFGGDGGTYDIGLQALSGAMERGHDMLYICYDNGAYMNTGIQRSSATPFGAHTTTSPAGKKIPGKMQWRKDLTEIMASHGVPYVAQASPAYYQDLMQKVEKALSIEGPTFIDVLSPCPLGWYYATKDTIKIAKLAVETKYWPLYEVENGVHRVTVKPRKFKPVEEWLKMQGRFRHLFKEENKWMIEYIQKELDKRWERLLKLEEAGL</sequence>
<dbReference type="SUPFAM" id="SSF52518">
    <property type="entry name" value="Thiamin diphosphate-binding fold (THDP-binding)"/>
    <property type="match status" value="1"/>
</dbReference>
<organism evidence="3">
    <name type="scientific">candidate division WOR-3 bacterium</name>
    <dbReference type="NCBI Taxonomy" id="2052148"/>
    <lineage>
        <taxon>Bacteria</taxon>
        <taxon>Bacteria division WOR-3</taxon>
    </lineage>
</organism>
<dbReference type="EMBL" id="DQWE01000371">
    <property type="protein sequence ID" value="HDI83684.1"/>
    <property type="molecule type" value="Genomic_DNA"/>
</dbReference>
<feature type="domain" description="Thiamine pyrophosphate enzyme TPP-binding" evidence="2">
    <location>
        <begin position="49"/>
        <end position="216"/>
    </location>
</feature>
<evidence type="ECO:0000259" key="2">
    <source>
        <dbReference type="Pfam" id="PF02775"/>
    </source>
</evidence>
<evidence type="ECO:0000313" key="3">
    <source>
        <dbReference type="EMBL" id="HDI83684.1"/>
    </source>
</evidence>
<dbReference type="Gene3D" id="3.40.50.970">
    <property type="match status" value="2"/>
</dbReference>
<dbReference type="InterPro" id="IPR029061">
    <property type="entry name" value="THDP-binding"/>
</dbReference>
<protein>
    <submittedName>
        <fullName evidence="3">Pyruvate synthase subunit beta</fullName>
        <ecNumber evidence="3">1.2.7.1</ecNumber>
    </submittedName>
</protein>
<dbReference type="AlphaFoldDB" id="A0A7C0ZLV3"/>
<accession>A0A7C0ZLV3</accession>
<dbReference type="NCBIfam" id="NF008819">
    <property type="entry name" value="PRK11865.1"/>
    <property type="match status" value="1"/>
</dbReference>
<keyword evidence="3" id="KW-0670">Pyruvate</keyword>
<dbReference type="GO" id="GO:0030976">
    <property type="term" value="F:thiamine pyrophosphate binding"/>
    <property type="evidence" value="ECO:0007669"/>
    <property type="project" value="InterPro"/>
</dbReference>